<dbReference type="PROSITE" id="PS50941">
    <property type="entry name" value="CHIT_BIND_I_2"/>
    <property type="match status" value="1"/>
</dbReference>
<dbReference type="SMART" id="SM00636">
    <property type="entry name" value="Glyco_18"/>
    <property type="match status" value="1"/>
</dbReference>
<dbReference type="GO" id="GO:0000272">
    <property type="term" value="P:polysaccharide catabolic process"/>
    <property type="evidence" value="ECO:0007669"/>
    <property type="project" value="UniProtKB-KW"/>
</dbReference>
<dbReference type="InterPro" id="IPR036861">
    <property type="entry name" value="Endochitinase-like_sf"/>
</dbReference>
<comment type="catalytic activity">
    <reaction evidence="1">
        <text>Random endo-hydrolysis of N-acetyl-beta-D-glucosaminide (1-&gt;4)-beta-linkages in chitin and chitodextrins.</text>
        <dbReference type="EC" id="3.2.1.14"/>
    </reaction>
</comment>
<feature type="domain" description="GH18" evidence="13">
    <location>
        <begin position="131"/>
        <end position="492"/>
    </location>
</feature>
<reference evidence="14" key="1">
    <citation type="submission" date="2023-03" db="EMBL/GenBank/DDBJ databases">
        <title>Massive genome expansion in bonnet fungi (Mycena s.s.) driven by repeated elements and novel gene families across ecological guilds.</title>
        <authorList>
            <consortium name="Lawrence Berkeley National Laboratory"/>
            <person name="Harder C.B."/>
            <person name="Miyauchi S."/>
            <person name="Viragh M."/>
            <person name="Kuo A."/>
            <person name="Thoen E."/>
            <person name="Andreopoulos B."/>
            <person name="Lu D."/>
            <person name="Skrede I."/>
            <person name="Drula E."/>
            <person name="Henrissat B."/>
            <person name="Morin E."/>
            <person name="Kohler A."/>
            <person name="Barry K."/>
            <person name="LaButti K."/>
            <person name="Morin E."/>
            <person name="Salamov A."/>
            <person name="Lipzen A."/>
            <person name="Mereny Z."/>
            <person name="Hegedus B."/>
            <person name="Baldrian P."/>
            <person name="Stursova M."/>
            <person name="Weitz H."/>
            <person name="Taylor A."/>
            <person name="Grigoriev I.V."/>
            <person name="Nagy L.G."/>
            <person name="Martin F."/>
            <person name="Kauserud H."/>
        </authorList>
    </citation>
    <scope>NUCLEOTIDE SEQUENCE</scope>
    <source>
        <strain evidence="14">CBHHK002</strain>
    </source>
</reference>
<keyword evidence="4" id="KW-0146">Chitin degradation</keyword>
<evidence type="ECO:0000256" key="6">
    <source>
        <dbReference type="ARBA" id="ARBA00023295"/>
    </source>
</evidence>
<evidence type="ECO:0000256" key="5">
    <source>
        <dbReference type="ARBA" id="ARBA00023277"/>
    </source>
</evidence>
<dbReference type="CDD" id="cd00035">
    <property type="entry name" value="ChtBD1"/>
    <property type="match status" value="1"/>
</dbReference>
<proteinExistence type="predicted"/>
<evidence type="ECO:0000313" key="15">
    <source>
        <dbReference type="Proteomes" id="UP001218218"/>
    </source>
</evidence>
<dbReference type="Pfam" id="PF00187">
    <property type="entry name" value="Chitin_bind_1"/>
    <property type="match status" value="1"/>
</dbReference>
<feature type="disulfide bond" evidence="8">
    <location>
        <begin position="110"/>
        <end position="114"/>
    </location>
</feature>
<evidence type="ECO:0000256" key="7">
    <source>
        <dbReference type="ARBA" id="ARBA00023326"/>
    </source>
</evidence>
<dbReference type="GO" id="GO:0008843">
    <property type="term" value="F:endochitinase activity"/>
    <property type="evidence" value="ECO:0007669"/>
    <property type="project" value="UniProtKB-EC"/>
</dbReference>
<dbReference type="Gene3D" id="3.20.20.80">
    <property type="entry name" value="Glycosidases"/>
    <property type="match status" value="1"/>
</dbReference>
<keyword evidence="15" id="KW-1185">Reference proteome</keyword>
<dbReference type="InterPro" id="IPR018371">
    <property type="entry name" value="Chitin-binding_1_CS"/>
</dbReference>
<sequence length="1726" mass="185933">MRHITILSFISFLITTVHSQSNSTTLPVGSCTPTIPCSNGACCNGDSGFCGFGDKFCKKVAEGGPCTSNCDALAECGPDAAPANFTCPLNVCCSQFGFCGTTEEFCGAGCQSNCSPPGPASCGADQQSALHRRIGYYEGWAATRSCSYTPEMISAETLTHINFAFALISNSFTIIEMSPGDAALWARTTALKKNNVALKVFLSIGGWSFNDPPTSNIFSQLVGSDANTATFIASTLNTLQAYGFDGIDVDWEYPAAFDRGGAPADKANYVTFMSKVKAAFKPRNYGLTFTAPSSYWYLQHFDLPGLMQYADWVNIMSYDLHGTWDGTDPYIGSIVLAHTNLTEIKDTLSLFNNVGVNPSQIVLGIGFYGRSFQLADPGCSSPGCVFVGGAAPGACSANSGTLMFSEIETIITQNGLNPVFDEAAAVKYIVWNNDQWVSYDDAQTLQMKVQFANSRCLGGTMIWSVDQDDMQYTALRGLYPDIDVNKPSVVESGDQCTITGCGQNCPSGWDTLTTLTTNPASATSCDPKSPAKLCCPSGNAPQNCHWTGGGGSTCNPACAVGELTLATDPVGGDGKPTCAQGTKAFCCQTGQNDPTGCHATGCGESTSACASGDSFLTFVRQGSEDNGSCESLNSDPNVINKQPCPTICSTNNKPVCCESSVISAYQNCHWVGDLPNCLNAACPAGQVGIFSDIQGDASQSCVGDGRRLYCCNPPNNEQFLPVPEQWVLPSLDPTPGGHGVIQPATFTVDFDDNIGTSDPSQTGAGSSGESDDGKENDSPFGEVFISSPNPGSVSSLDLASDWVIHGCDRSSDQAQEVLAYCSKALDSDDSGCGHVFIGQAEHTVVRLPKTCGLGPYARIVSLAPHEDQTVLPSHLRRALPDNELVYSLKFDYNFAAIPDANGPILMRADVTDMPGYWNEMINTPPDDGTVSTKRSNRKRDYHQPEDLERRWFGPFSRWVEKLNTVKNGNGISRNFHWSDTYTIFHQEESCPNFSSSLDISVTGTAQANSRFGYYLEATIIPPAIQQCYVYLSAGASAQATFTITGLAEAHFGTERAEIISFGFPGLYYPGLLTLGPSLHLYGELTGQLSMSGSYSASVGYEFPSIDLTFGKEDKNADVEDTSNPVDPNANNNGFDYSFGYNVNLEGNVEAHLVPSLQLGVSVLGGAVLDAQVFTEADIYAGVGITGSVSSAVSPNFCVNPYFGVDLNAGLTGSVLFWRDNAVSYNFYSKQFPFGGGCFTSADQASGSGNSKRDDLISGSNTTGSPLTIHHRSPYPAYAAYEEPTQGWIEPPALPVRVEKPEPSKISKRGVPFLPGNLFCPEVGTDIVSSDDASDCICYSDAEDNDPEGASISSRSILEPEFVSNFDNTTFSSSPFHVLREAQLQRCPNLEVPIPAYDNTPIISYYDLHDPASLNPTVSSWSPTVPVNLGTTDHGEPYLSVPSGRGHKTVYAREHPYEASMSSLFIDYLILQTDLWQNAANDAEFCAWVEANLVGVPAYNPAGFGGQSLFNMLGTCYPSNARGTPMAIYEQDANVMKRVAFYAMERVLNQLPRAIPLRSEASFKKYCPKKQIAVLRAAAGIPSFLNEYEISSIFIDMNNCVRGLWSQWATAYRTSNVDAPNRANVNVPNLYDNWMYQVVSNVPTFIRSEVQRLILLYNKGQTTAATVDLSWPILLDRVTFTRDSGTENTQTDASVYETGVAVTRADLTAQIFNQIEDINWLNFLPRH</sequence>
<dbReference type="Pfam" id="PF00704">
    <property type="entry name" value="Glyco_hydro_18"/>
    <property type="match status" value="1"/>
</dbReference>
<feature type="chain" id="PRO_5041939072" description="Chitinase" evidence="11">
    <location>
        <begin position="20"/>
        <end position="1726"/>
    </location>
</feature>
<name>A0AAD6ZI44_9AGAR</name>
<keyword evidence="8" id="KW-1015">Disulfide bond</keyword>
<dbReference type="InterPro" id="IPR001579">
    <property type="entry name" value="Glyco_hydro_18_chit_AS"/>
</dbReference>
<organism evidence="14 15">
    <name type="scientific">Mycena albidolilacea</name>
    <dbReference type="NCBI Taxonomy" id="1033008"/>
    <lineage>
        <taxon>Eukaryota</taxon>
        <taxon>Fungi</taxon>
        <taxon>Dikarya</taxon>
        <taxon>Basidiomycota</taxon>
        <taxon>Agaricomycotina</taxon>
        <taxon>Agaricomycetes</taxon>
        <taxon>Agaricomycetidae</taxon>
        <taxon>Agaricales</taxon>
        <taxon>Marasmiineae</taxon>
        <taxon>Mycenaceae</taxon>
        <taxon>Mycena</taxon>
    </lineage>
</organism>
<comment type="caution">
    <text evidence="8">Lacks conserved residue(s) required for the propagation of feature annotation.</text>
</comment>
<dbReference type="SUPFAM" id="SSF54556">
    <property type="entry name" value="Chitinase insertion domain"/>
    <property type="match status" value="1"/>
</dbReference>
<dbReference type="GO" id="GO:0006032">
    <property type="term" value="P:chitin catabolic process"/>
    <property type="evidence" value="ECO:0007669"/>
    <property type="project" value="UniProtKB-KW"/>
</dbReference>
<dbReference type="GO" id="GO:0008061">
    <property type="term" value="F:chitin binding"/>
    <property type="evidence" value="ECO:0007669"/>
    <property type="project" value="UniProtKB-UniRule"/>
</dbReference>
<dbReference type="InterPro" id="IPR001223">
    <property type="entry name" value="Glyco_hydro18_cat"/>
</dbReference>
<dbReference type="InterPro" id="IPR001002">
    <property type="entry name" value="Chitin-bd_1"/>
</dbReference>
<comment type="caution">
    <text evidence="14">The sequence shown here is derived from an EMBL/GenBank/DDBJ whole genome shotgun (WGS) entry which is preliminary data.</text>
</comment>
<evidence type="ECO:0000256" key="8">
    <source>
        <dbReference type="PROSITE-ProRule" id="PRU00261"/>
    </source>
</evidence>
<feature type="signal peptide" evidence="11">
    <location>
        <begin position="1"/>
        <end position="19"/>
    </location>
</feature>
<evidence type="ECO:0000256" key="11">
    <source>
        <dbReference type="SAM" id="SignalP"/>
    </source>
</evidence>
<dbReference type="Gene3D" id="3.30.60.10">
    <property type="entry name" value="Endochitinase-like"/>
    <property type="match status" value="1"/>
</dbReference>
<evidence type="ECO:0000259" key="13">
    <source>
        <dbReference type="PROSITE" id="PS51910"/>
    </source>
</evidence>
<dbReference type="InterPro" id="IPR017853">
    <property type="entry name" value="GH"/>
</dbReference>
<evidence type="ECO:0000259" key="12">
    <source>
        <dbReference type="PROSITE" id="PS50941"/>
    </source>
</evidence>
<keyword evidence="5" id="KW-0119">Carbohydrate metabolism</keyword>
<gene>
    <name evidence="14" type="ORF">DFH08DRAFT_887752</name>
</gene>
<evidence type="ECO:0000256" key="10">
    <source>
        <dbReference type="SAM" id="MobiDB-lite"/>
    </source>
</evidence>
<evidence type="ECO:0000256" key="2">
    <source>
        <dbReference type="ARBA" id="ARBA00022669"/>
    </source>
</evidence>
<evidence type="ECO:0000256" key="1">
    <source>
        <dbReference type="ARBA" id="ARBA00000822"/>
    </source>
</evidence>
<dbReference type="SMART" id="SM00270">
    <property type="entry name" value="ChtBD1"/>
    <property type="match status" value="2"/>
</dbReference>
<dbReference type="Gene3D" id="3.10.50.10">
    <property type="match status" value="1"/>
</dbReference>
<keyword evidence="2 8" id="KW-0147">Chitin-binding</keyword>
<dbReference type="InterPro" id="IPR029070">
    <property type="entry name" value="Chitinase_insertion_sf"/>
</dbReference>
<feature type="disulfide bond" evidence="8">
    <location>
        <begin position="87"/>
        <end position="99"/>
    </location>
</feature>
<dbReference type="Proteomes" id="UP001218218">
    <property type="component" value="Unassembled WGS sequence"/>
</dbReference>
<dbReference type="EMBL" id="JARIHO010000047">
    <property type="protein sequence ID" value="KAJ7323246.1"/>
    <property type="molecule type" value="Genomic_DNA"/>
</dbReference>
<feature type="compositionally biased region" description="Polar residues" evidence="10">
    <location>
        <begin position="754"/>
        <end position="768"/>
    </location>
</feature>
<dbReference type="InterPro" id="IPR050314">
    <property type="entry name" value="Glycosyl_Hydrlase_18"/>
</dbReference>
<dbReference type="PROSITE" id="PS00026">
    <property type="entry name" value="CHIT_BIND_I_1"/>
    <property type="match status" value="1"/>
</dbReference>
<feature type="region of interest" description="Disordered" evidence="10">
    <location>
        <begin position="750"/>
        <end position="788"/>
    </location>
</feature>
<evidence type="ECO:0000313" key="14">
    <source>
        <dbReference type="EMBL" id="KAJ7323246.1"/>
    </source>
</evidence>
<dbReference type="SUPFAM" id="SSF51445">
    <property type="entry name" value="(Trans)glycosidases"/>
    <property type="match status" value="1"/>
</dbReference>
<protein>
    <recommendedName>
        <fullName evidence="16">Chitinase</fullName>
    </recommendedName>
</protein>
<evidence type="ECO:0000256" key="4">
    <source>
        <dbReference type="ARBA" id="ARBA00023024"/>
    </source>
</evidence>
<evidence type="ECO:0008006" key="16">
    <source>
        <dbReference type="Google" id="ProtNLM"/>
    </source>
</evidence>
<keyword evidence="7" id="KW-0624">Polysaccharide degradation</keyword>
<keyword evidence="3 9" id="KW-0378">Hydrolase</keyword>
<dbReference type="PANTHER" id="PTHR11177:SF397">
    <property type="entry name" value="CHITINASE"/>
    <property type="match status" value="1"/>
</dbReference>
<feature type="region of interest" description="Disordered" evidence="10">
    <location>
        <begin position="921"/>
        <end position="943"/>
    </location>
</feature>
<dbReference type="PANTHER" id="PTHR11177">
    <property type="entry name" value="CHITINASE"/>
    <property type="match status" value="1"/>
</dbReference>
<dbReference type="InterPro" id="IPR011583">
    <property type="entry name" value="Chitinase_II/V-like_cat"/>
</dbReference>
<evidence type="ECO:0000256" key="9">
    <source>
        <dbReference type="RuleBase" id="RU000489"/>
    </source>
</evidence>
<keyword evidence="6 9" id="KW-0326">Glycosidase</keyword>
<feature type="domain" description="Chitin-binding type-1" evidence="12">
    <location>
        <begin position="73"/>
        <end position="116"/>
    </location>
</feature>
<keyword evidence="11" id="KW-0732">Signal</keyword>
<evidence type="ECO:0000256" key="3">
    <source>
        <dbReference type="ARBA" id="ARBA00022801"/>
    </source>
</evidence>
<accession>A0AAD6ZI44</accession>
<dbReference type="PROSITE" id="PS01095">
    <property type="entry name" value="GH18_1"/>
    <property type="match status" value="1"/>
</dbReference>
<feature type="region of interest" description="Disordered" evidence="10">
    <location>
        <begin position="1244"/>
        <end position="1264"/>
    </location>
</feature>
<dbReference type="SUPFAM" id="SSF57016">
    <property type="entry name" value="Plant lectins/antimicrobial peptides"/>
    <property type="match status" value="1"/>
</dbReference>
<dbReference type="PROSITE" id="PS51910">
    <property type="entry name" value="GH18_2"/>
    <property type="match status" value="1"/>
</dbReference>
<feature type="disulfide bond" evidence="8">
    <location>
        <begin position="92"/>
        <end position="106"/>
    </location>
</feature>